<gene>
    <name evidence="1" type="ORF">DW783_11025</name>
</gene>
<dbReference type="Proteomes" id="UP000283429">
    <property type="component" value="Unassembled WGS sequence"/>
</dbReference>
<evidence type="ECO:0000313" key="2">
    <source>
        <dbReference type="Proteomes" id="UP000283429"/>
    </source>
</evidence>
<protein>
    <submittedName>
        <fullName evidence="1">Uncharacterized protein</fullName>
    </submittedName>
</protein>
<name>A0A414H8F5_PHOVU</name>
<accession>A0A414H8F5</accession>
<evidence type="ECO:0000313" key="1">
    <source>
        <dbReference type="EMBL" id="RHD79720.1"/>
    </source>
</evidence>
<proteinExistence type="predicted"/>
<comment type="caution">
    <text evidence="1">The sequence shown here is derived from an EMBL/GenBank/DDBJ whole genome shotgun (WGS) entry which is preliminary data.</text>
</comment>
<reference evidence="1 2" key="1">
    <citation type="submission" date="2018-08" db="EMBL/GenBank/DDBJ databases">
        <title>A genome reference for cultivated species of the human gut microbiota.</title>
        <authorList>
            <person name="Zou Y."/>
            <person name="Xue W."/>
            <person name="Luo G."/>
        </authorList>
    </citation>
    <scope>NUCLEOTIDE SEQUENCE [LARGE SCALE GENOMIC DNA]</scope>
    <source>
        <strain evidence="1 2">AM30-40</strain>
    </source>
</reference>
<dbReference type="EMBL" id="QSJM01000029">
    <property type="protein sequence ID" value="RHD79720.1"/>
    <property type="molecule type" value="Genomic_DNA"/>
</dbReference>
<dbReference type="RefSeq" id="WP_101602752.1">
    <property type="nucleotide sequence ID" value="NZ_JADNJS010000006.1"/>
</dbReference>
<organism evidence="1 2">
    <name type="scientific">Phocaeicola vulgatus</name>
    <name type="common">Bacteroides vulgatus</name>
    <dbReference type="NCBI Taxonomy" id="821"/>
    <lineage>
        <taxon>Bacteria</taxon>
        <taxon>Pseudomonadati</taxon>
        <taxon>Bacteroidota</taxon>
        <taxon>Bacteroidia</taxon>
        <taxon>Bacteroidales</taxon>
        <taxon>Bacteroidaceae</taxon>
        <taxon>Phocaeicola</taxon>
    </lineage>
</organism>
<dbReference type="AlphaFoldDB" id="A0A414H8F5"/>
<sequence length="188" mass="22449">MRYKLSIDRTVNRLVPHYLSGRRFILFVQSCLYPLQCTNERFRDFTKEMHIRARMTSQVIYFEWFLNYKFGKYIRDGKDRILIRDSESVGVDLYHEGAEYQRPCTIWYNGEQIISDNDAERPRPFYLLIEEKLINKVSFVVCVPPVTISPHELVYMLSYVVNTYKTAGKTYLIRIDEEEYTPNKNTGQ</sequence>